<keyword evidence="11" id="KW-0808">Transferase</keyword>
<dbReference type="AlphaFoldDB" id="A0A919ETQ6"/>
<dbReference type="PANTHER" id="PTHR21485:SF3">
    <property type="entry name" value="N-ACYLNEURAMINATE CYTIDYLYLTRANSFERASE"/>
    <property type="match status" value="1"/>
</dbReference>
<proteinExistence type="inferred from homology"/>
<dbReference type="EMBL" id="BNBF01000002">
    <property type="protein sequence ID" value="GHG36945.1"/>
    <property type="molecule type" value="Genomic_DNA"/>
</dbReference>
<dbReference type="SFLD" id="SFLDG01136">
    <property type="entry name" value="C1.6:_Phosphoserine_Phosphatas"/>
    <property type="match status" value="1"/>
</dbReference>
<name>A0A919ETQ6_9ACTN</name>
<dbReference type="InterPro" id="IPR029044">
    <property type="entry name" value="Nucleotide-diphossugar_trans"/>
</dbReference>
<comment type="caution">
    <text evidence="11">The sequence shown here is derived from an EMBL/GenBank/DDBJ whole genome shotgun (WGS) entry which is preliminary data.</text>
</comment>
<evidence type="ECO:0000256" key="1">
    <source>
        <dbReference type="ARBA" id="ARBA00001862"/>
    </source>
</evidence>
<evidence type="ECO:0000313" key="11">
    <source>
        <dbReference type="EMBL" id="GHG36945.1"/>
    </source>
</evidence>
<dbReference type="SUPFAM" id="SSF53448">
    <property type="entry name" value="Nucleotide-diphospho-sugar transferases"/>
    <property type="match status" value="1"/>
</dbReference>
<dbReference type="CDD" id="cd02513">
    <property type="entry name" value="CMP-NeuAc_Synthase"/>
    <property type="match status" value="1"/>
</dbReference>
<dbReference type="SFLD" id="SFLDG01138">
    <property type="entry name" value="C1.6.2:_Deoxy-d-mannose-octulo"/>
    <property type="match status" value="1"/>
</dbReference>
<keyword evidence="10" id="KW-0460">Magnesium</keyword>
<comment type="similarity">
    <text evidence="5">Belongs to the CMP-NeuNAc synthase family.</text>
</comment>
<comment type="catalytic activity">
    <reaction evidence="1">
        <text>an N-acylneuraminate + CTP = a CMP-N-acyl-beta-neuraminate + diphosphate</text>
        <dbReference type="Rhea" id="RHEA:11344"/>
        <dbReference type="ChEBI" id="CHEBI:33019"/>
        <dbReference type="ChEBI" id="CHEBI:37563"/>
        <dbReference type="ChEBI" id="CHEBI:60073"/>
        <dbReference type="ChEBI" id="CHEBI:68671"/>
        <dbReference type="EC" id="2.7.7.43"/>
    </reaction>
</comment>
<dbReference type="GO" id="GO:0016788">
    <property type="term" value="F:hydrolase activity, acting on ester bonds"/>
    <property type="evidence" value="ECO:0007669"/>
    <property type="project" value="InterPro"/>
</dbReference>
<comment type="similarity">
    <text evidence="4">Belongs to the KdsC family.</text>
</comment>
<dbReference type="Pfam" id="PF02348">
    <property type="entry name" value="CTP_transf_3"/>
    <property type="match status" value="1"/>
</dbReference>
<dbReference type="PANTHER" id="PTHR21485">
    <property type="entry name" value="HAD SUPERFAMILY MEMBERS CMAS AND KDSC"/>
    <property type="match status" value="1"/>
</dbReference>
<dbReference type="GO" id="GO:0046872">
    <property type="term" value="F:metal ion binding"/>
    <property type="evidence" value="ECO:0007669"/>
    <property type="project" value="UniProtKB-KW"/>
</dbReference>
<evidence type="ECO:0000256" key="9">
    <source>
        <dbReference type="ARBA" id="ARBA00022801"/>
    </source>
</evidence>
<accession>A0A919ETQ6</accession>
<dbReference type="FunFam" id="3.40.50.1000:FF:000090">
    <property type="entry name" value="Putative transferase"/>
    <property type="match status" value="1"/>
</dbReference>
<gene>
    <name evidence="11" type="ORF">GCM10018980_08160</name>
</gene>
<dbReference type="Gene3D" id="3.90.550.10">
    <property type="entry name" value="Spore Coat Polysaccharide Biosynthesis Protein SpsA, Chain A"/>
    <property type="match status" value="1"/>
</dbReference>
<evidence type="ECO:0000256" key="4">
    <source>
        <dbReference type="ARBA" id="ARBA00005893"/>
    </source>
</evidence>
<organism evidence="11 12">
    <name type="scientific">Streptomyces capoamus</name>
    <dbReference type="NCBI Taxonomy" id="68183"/>
    <lineage>
        <taxon>Bacteria</taxon>
        <taxon>Bacillati</taxon>
        <taxon>Actinomycetota</taxon>
        <taxon>Actinomycetes</taxon>
        <taxon>Kitasatosporales</taxon>
        <taxon>Streptomycetaceae</taxon>
        <taxon>Streptomyces</taxon>
    </lineage>
</organism>
<dbReference type="RefSeq" id="WP_189978441.1">
    <property type="nucleotide sequence ID" value="NZ_BNBF01000002.1"/>
</dbReference>
<evidence type="ECO:0000313" key="12">
    <source>
        <dbReference type="Proteomes" id="UP000619355"/>
    </source>
</evidence>
<evidence type="ECO:0000256" key="7">
    <source>
        <dbReference type="ARBA" id="ARBA00012491"/>
    </source>
</evidence>
<dbReference type="Proteomes" id="UP000619355">
    <property type="component" value="Unassembled WGS sequence"/>
</dbReference>
<evidence type="ECO:0000256" key="5">
    <source>
        <dbReference type="ARBA" id="ARBA00010726"/>
    </source>
</evidence>
<evidence type="ECO:0000256" key="3">
    <source>
        <dbReference type="ARBA" id="ARBA00005141"/>
    </source>
</evidence>
<evidence type="ECO:0000256" key="8">
    <source>
        <dbReference type="ARBA" id="ARBA00022723"/>
    </source>
</evidence>
<keyword evidence="12" id="KW-1185">Reference proteome</keyword>
<evidence type="ECO:0000256" key="2">
    <source>
        <dbReference type="ARBA" id="ARBA00001946"/>
    </source>
</evidence>
<dbReference type="SFLD" id="SFLDS00003">
    <property type="entry name" value="Haloacid_Dehalogenase"/>
    <property type="match status" value="1"/>
</dbReference>
<dbReference type="EC" id="2.7.7.43" evidence="7"/>
<reference evidence="12" key="1">
    <citation type="journal article" date="2019" name="Int. J. Syst. Evol. Microbiol.">
        <title>The Global Catalogue of Microorganisms (GCM) 10K type strain sequencing project: providing services to taxonomists for standard genome sequencing and annotation.</title>
        <authorList>
            <consortium name="The Broad Institute Genomics Platform"/>
            <consortium name="The Broad Institute Genome Sequencing Center for Infectious Disease"/>
            <person name="Wu L."/>
            <person name="Ma J."/>
        </authorList>
    </citation>
    <scope>NUCLEOTIDE SEQUENCE [LARGE SCALE GENOMIC DNA]</scope>
    <source>
        <strain evidence="12">JCM 4253</strain>
    </source>
</reference>
<keyword evidence="9" id="KW-0378">Hydrolase</keyword>
<dbReference type="InterPro" id="IPR010023">
    <property type="entry name" value="KdsC_fam"/>
</dbReference>
<keyword evidence="8" id="KW-0479">Metal-binding</keyword>
<dbReference type="Gene3D" id="3.40.50.1000">
    <property type="entry name" value="HAD superfamily/HAD-like"/>
    <property type="match status" value="1"/>
</dbReference>
<evidence type="ECO:0000256" key="6">
    <source>
        <dbReference type="ARBA" id="ARBA00011881"/>
    </source>
</evidence>
<dbReference type="GO" id="GO:0008781">
    <property type="term" value="F:N-acylneuraminate cytidylyltransferase activity"/>
    <property type="evidence" value="ECO:0007669"/>
    <property type="project" value="UniProtKB-EC"/>
</dbReference>
<dbReference type="InterPro" id="IPR023214">
    <property type="entry name" value="HAD_sf"/>
</dbReference>
<dbReference type="SUPFAM" id="SSF56784">
    <property type="entry name" value="HAD-like"/>
    <property type="match status" value="1"/>
</dbReference>
<dbReference type="InterPro" id="IPR003329">
    <property type="entry name" value="Cytidylyl_trans"/>
</dbReference>
<dbReference type="Pfam" id="PF08282">
    <property type="entry name" value="Hydrolase_3"/>
    <property type="match status" value="1"/>
</dbReference>
<comment type="subunit">
    <text evidence="6">Homotetramer.</text>
</comment>
<protein>
    <recommendedName>
        <fullName evidence="7">N-acylneuraminate cytidylyltransferase</fullName>
        <ecNumber evidence="7">2.7.7.43</ecNumber>
    </recommendedName>
</protein>
<sequence length="409" mass="43514">MSDSQAGPAAPVRRVLAVIPARGGSKGVPAKNLAPVGGVPLVARAVRECRATRLVTDVVVSTDDQAIAAAAREAGAEVVLRPAAIAGDTATSEAAVLHAMDTHETLHGARVDVVLLVQCTSPFLLREDIDGVVSAVLEDGADTALTVAPFHGFVWREATGDLTAAHGVNHDKSYRPRRQDRPQDFLETGAAYAMDAAGFREHRHRFFGRTELVRTEPARVLEIDDPHDLARARALAPLFDADRPGSLPTADDVDAVVLDFDGTQTDDRVLIDSDGREFVAVHRGDGLGVAALRRSGLKLLILSTEQNPVVAARARKLRIPVLHGIDRKDLALKQWCEEQGIAPERVLYVGNDVNDLPCFALVGWPVAVASAHDVVRGAARAVTTVPGGDGAIREIASWILGPSLDSLPK</sequence>
<comment type="pathway">
    <text evidence="3">Amino-sugar metabolism; N-acetylneuraminate metabolism.</text>
</comment>
<evidence type="ECO:0000256" key="10">
    <source>
        <dbReference type="ARBA" id="ARBA00022842"/>
    </source>
</evidence>
<comment type="cofactor">
    <cofactor evidence="2">
        <name>Mg(2+)</name>
        <dbReference type="ChEBI" id="CHEBI:18420"/>
    </cofactor>
</comment>
<dbReference type="InterPro" id="IPR050793">
    <property type="entry name" value="CMP-NeuNAc_synthase"/>
</dbReference>
<dbReference type="CDD" id="cd01630">
    <property type="entry name" value="HAD_KDO-like"/>
    <property type="match status" value="1"/>
</dbReference>
<dbReference type="InterPro" id="IPR036412">
    <property type="entry name" value="HAD-like_sf"/>
</dbReference>